<dbReference type="GO" id="GO:0043130">
    <property type="term" value="F:ubiquitin binding"/>
    <property type="evidence" value="ECO:0007669"/>
    <property type="project" value="InterPro"/>
</dbReference>
<feature type="compositionally biased region" description="Basic and acidic residues" evidence="6">
    <location>
        <begin position="632"/>
        <end position="641"/>
    </location>
</feature>
<keyword evidence="3" id="KW-0813">Transport</keyword>
<evidence type="ECO:0000259" key="8">
    <source>
        <dbReference type="PROSITE" id="PS50179"/>
    </source>
</evidence>
<feature type="region of interest" description="Disordered" evidence="6">
    <location>
        <begin position="616"/>
        <end position="641"/>
    </location>
</feature>
<dbReference type="STRING" id="1088818.A0A2I0AM58"/>
<evidence type="ECO:0000256" key="2">
    <source>
        <dbReference type="ARBA" id="ARBA00007708"/>
    </source>
</evidence>
<evidence type="ECO:0000256" key="7">
    <source>
        <dbReference type="SAM" id="Phobius"/>
    </source>
</evidence>
<dbReference type="GO" id="GO:0005737">
    <property type="term" value="C:cytoplasm"/>
    <property type="evidence" value="ECO:0007669"/>
    <property type="project" value="UniProtKB-ARBA"/>
</dbReference>
<dbReference type="GO" id="GO:0035091">
    <property type="term" value="F:phosphatidylinositol binding"/>
    <property type="evidence" value="ECO:0007669"/>
    <property type="project" value="InterPro"/>
</dbReference>
<feature type="domain" description="VHS" evidence="8">
    <location>
        <begin position="112"/>
        <end position="173"/>
    </location>
</feature>
<keyword evidence="5 7" id="KW-0472">Membrane</keyword>
<dbReference type="InterPro" id="IPR044836">
    <property type="entry name" value="TOL_plant"/>
</dbReference>
<dbReference type="InterPro" id="IPR008942">
    <property type="entry name" value="ENTH_VHS"/>
</dbReference>
<feature type="region of interest" description="Disordered" evidence="6">
    <location>
        <begin position="192"/>
        <end position="214"/>
    </location>
</feature>
<evidence type="ECO:0008006" key="12">
    <source>
        <dbReference type="Google" id="ProtNLM"/>
    </source>
</evidence>
<dbReference type="InterPro" id="IPR038425">
    <property type="entry name" value="GAT_sf"/>
</dbReference>
<feature type="domain" description="GAT" evidence="9">
    <location>
        <begin position="505"/>
        <end position="598"/>
    </location>
</feature>
<evidence type="ECO:0000313" key="10">
    <source>
        <dbReference type="EMBL" id="PKA56651.1"/>
    </source>
</evidence>
<evidence type="ECO:0000313" key="11">
    <source>
        <dbReference type="Proteomes" id="UP000236161"/>
    </source>
</evidence>
<dbReference type="PANTHER" id="PTHR45898:SF3">
    <property type="entry name" value="TOM1-LIKE PROTEIN 5"/>
    <property type="match status" value="1"/>
</dbReference>
<dbReference type="InterPro" id="IPR002014">
    <property type="entry name" value="VHS_dom"/>
</dbReference>
<dbReference type="EMBL" id="KZ451970">
    <property type="protein sequence ID" value="PKA56651.1"/>
    <property type="molecule type" value="Genomic_DNA"/>
</dbReference>
<feature type="transmembrane region" description="Helical" evidence="7">
    <location>
        <begin position="84"/>
        <end position="106"/>
    </location>
</feature>
<dbReference type="PROSITE" id="PS50909">
    <property type="entry name" value="GAT"/>
    <property type="match status" value="1"/>
</dbReference>
<feature type="domain" description="VHS" evidence="8">
    <location>
        <begin position="320"/>
        <end position="392"/>
    </location>
</feature>
<dbReference type="OrthoDB" id="2018246at2759"/>
<dbReference type="SUPFAM" id="SSF48464">
    <property type="entry name" value="ENTH/VHS domain"/>
    <property type="match status" value="2"/>
</dbReference>
<dbReference type="SMART" id="SM00288">
    <property type="entry name" value="VHS"/>
    <property type="match status" value="1"/>
</dbReference>
<evidence type="ECO:0000256" key="6">
    <source>
        <dbReference type="SAM" id="MobiDB-lite"/>
    </source>
</evidence>
<dbReference type="Pfam" id="PF00790">
    <property type="entry name" value="VHS"/>
    <property type="match status" value="1"/>
</dbReference>
<evidence type="ECO:0000256" key="5">
    <source>
        <dbReference type="ARBA" id="ARBA00023136"/>
    </source>
</evidence>
<sequence length="807" mass="90504">MWDPTTHPPTATQHVALFPAQYFFTHTFTHGPGNAEAIWVALAAEIGDLKLCWRTSSAFLVRLRSVPSIGRLLSERRFADPEKFFVVFFVFVSHAAVVLVGGFMAAEMVKSATLEKLKEMDWTKNIEICELVAKDSGQARAVIKSIKKRLGNKNANTQLFAVRVRTPLTGCNSFGLNLQRQLRQIRRFSSPATCPTQATAGHDHLPQPPATHPAQLRNRTLSSLSSAIIKGDGNAKKRRGDFSFEKNFVIDRSISTQVASICRQHGSRWLHSAFSPLIRAEQVAAASFRGRFGDPDRWSRILSSARQQAAAFGVLPLIGAEQLLEMLMNNCGEHIHRQVIDNGLLPILVKMVKKKTDFQVRERIFLLLDATQTALGGAKGKFPQYYAAYYDLVEACGGWYAMKYGQFKKSCRVGYMDMDRHARTRGDIVLDTSRGMSNTASQVQFPQRQSIPSTQTSQSKEALEAVKEIPVEDPQPNICHVAVKQPSSEGLPDQSIIHKATSVMEVLREVLNALAPRRPEIKMRSDSLNVKSEGVNKTPLDMGAADEFILDLVEQCSFQKQRIMHFILSCHNEKLMAQAIELNEQLDKVLAHHDSLLNVEVTSIKSSFGNEEAVEEENEESFFRRHRNSNHRPRDLIEPTKHRPRGYSYNIATMIQTCIPLSTMFRQILSEHPDSVGPHQPLQVRYFLSELWSSLIRKGKARADDNSENLASSFISISDNDLRRPLIRPLSIQPMDHNTRSHPPHPLAGSIPPPPARYMERERFFKEKHSDSPSLTGHMRGLSLHSCNGSSSRSGSTDFSDASGFHD</sequence>
<evidence type="ECO:0000256" key="3">
    <source>
        <dbReference type="ARBA" id="ARBA00022448"/>
    </source>
</evidence>
<dbReference type="GO" id="GO:0043328">
    <property type="term" value="P:protein transport to vacuole involved in ubiquitin-dependent protein catabolic process via the multivesicular body sorting pathway"/>
    <property type="evidence" value="ECO:0007669"/>
    <property type="project" value="InterPro"/>
</dbReference>
<keyword evidence="7" id="KW-0812">Transmembrane</keyword>
<dbReference type="SUPFAM" id="SSF89009">
    <property type="entry name" value="GAT-like domain"/>
    <property type="match status" value="1"/>
</dbReference>
<comment type="similarity">
    <text evidence="2">Belongs to the TOM1 family.</text>
</comment>
<keyword evidence="4" id="KW-0653">Protein transport</keyword>
<evidence type="ECO:0000259" key="9">
    <source>
        <dbReference type="PROSITE" id="PS50909"/>
    </source>
</evidence>
<proteinExistence type="inferred from homology"/>
<feature type="region of interest" description="Disordered" evidence="6">
    <location>
        <begin position="733"/>
        <end position="807"/>
    </location>
</feature>
<keyword evidence="11" id="KW-1185">Reference proteome</keyword>
<dbReference type="CDD" id="cd03561">
    <property type="entry name" value="VHS"/>
    <property type="match status" value="1"/>
</dbReference>
<feature type="compositionally biased region" description="Basic and acidic residues" evidence="6">
    <location>
        <begin position="758"/>
        <end position="771"/>
    </location>
</feature>
<feature type="compositionally biased region" description="Low complexity" evidence="6">
    <location>
        <begin position="783"/>
        <end position="807"/>
    </location>
</feature>
<accession>A0A2I0AM58</accession>
<dbReference type="GO" id="GO:0016020">
    <property type="term" value="C:membrane"/>
    <property type="evidence" value="ECO:0007669"/>
    <property type="project" value="UniProtKB-SubCell"/>
</dbReference>
<evidence type="ECO:0000256" key="4">
    <source>
        <dbReference type="ARBA" id="ARBA00022927"/>
    </source>
</evidence>
<dbReference type="PROSITE" id="PS50179">
    <property type="entry name" value="VHS"/>
    <property type="match status" value="2"/>
</dbReference>
<keyword evidence="7" id="KW-1133">Transmembrane helix</keyword>
<comment type="subcellular location">
    <subcellularLocation>
        <location evidence="1">Membrane</location>
        <topology evidence="1">Peripheral membrane protein</topology>
    </subcellularLocation>
</comment>
<dbReference type="Proteomes" id="UP000236161">
    <property type="component" value="Unassembled WGS sequence"/>
</dbReference>
<dbReference type="Gene3D" id="1.20.58.160">
    <property type="match status" value="1"/>
</dbReference>
<reference evidence="10 11" key="1">
    <citation type="journal article" date="2017" name="Nature">
        <title>The Apostasia genome and the evolution of orchids.</title>
        <authorList>
            <person name="Zhang G.Q."/>
            <person name="Liu K.W."/>
            <person name="Li Z."/>
            <person name="Lohaus R."/>
            <person name="Hsiao Y.Y."/>
            <person name="Niu S.C."/>
            <person name="Wang J.Y."/>
            <person name="Lin Y.C."/>
            <person name="Xu Q."/>
            <person name="Chen L.J."/>
            <person name="Yoshida K."/>
            <person name="Fujiwara S."/>
            <person name="Wang Z.W."/>
            <person name="Zhang Y.Q."/>
            <person name="Mitsuda N."/>
            <person name="Wang M."/>
            <person name="Liu G.H."/>
            <person name="Pecoraro L."/>
            <person name="Huang H.X."/>
            <person name="Xiao X.J."/>
            <person name="Lin M."/>
            <person name="Wu X.Y."/>
            <person name="Wu W.L."/>
            <person name="Chen Y.Y."/>
            <person name="Chang S.B."/>
            <person name="Sakamoto S."/>
            <person name="Ohme-Takagi M."/>
            <person name="Yagi M."/>
            <person name="Zeng S.J."/>
            <person name="Shen C.Y."/>
            <person name="Yeh C.M."/>
            <person name="Luo Y.B."/>
            <person name="Tsai W.C."/>
            <person name="Van de Peer Y."/>
            <person name="Liu Z.J."/>
        </authorList>
    </citation>
    <scope>NUCLEOTIDE SEQUENCE [LARGE SCALE GENOMIC DNA]</scope>
    <source>
        <strain evidence="11">cv. Shenzhen</strain>
        <tissue evidence="10">Stem</tissue>
    </source>
</reference>
<name>A0A2I0AM58_9ASPA</name>
<organism evidence="10 11">
    <name type="scientific">Apostasia shenzhenica</name>
    <dbReference type="NCBI Taxonomy" id="1088818"/>
    <lineage>
        <taxon>Eukaryota</taxon>
        <taxon>Viridiplantae</taxon>
        <taxon>Streptophyta</taxon>
        <taxon>Embryophyta</taxon>
        <taxon>Tracheophyta</taxon>
        <taxon>Spermatophyta</taxon>
        <taxon>Magnoliopsida</taxon>
        <taxon>Liliopsida</taxon>
        <taxon>Asparagales</taxon>
        <taxon>Orchidaceae</taxon>
        <taxon>Apostasioideae</taxon>
        <taxon>Apostasia</taxon>
    </lineage>
</organism>
<dbReference type="AlphaFoldDB" id="A0A2I0AM58"/>
<protein>
    <recommendedName>
        <fullName evidence="12">VHS domain-containing protein</fullName>
    </recommendedName>
</protein>
<dbReference type="InterPro" id="IPR004152">
    <property type="entry name" value="GAT_dom"/>
</dbReference>
<evidence type="ECO:0000256" key="1">
    <source>
        <dbReference type="ARBA" id="ARBA00004170"/>
    </source>
</evidence>
<dbReference type="PANTHER" id="PTHR45898">
    <property type="entry name" value="TOM1-LIKE PROTEIN"/>
    <property type="match status" value="1"/>
</dbReference>
<dbReference type="Gene3D" id="1.25.40.90">
    <property type="match status" value="2"/>
</dbReference>
<gene>
    <name evidence="10" type="ORF">AXF42_Ash012781</name>
</gene>